<gene>
    <name evidence="1" type="ORF">PRUPE_2G319200</name>
</gene>
<accession>A0A251QPU5</accession>
<proteinExistence type="predicted"/>
<dbReference type="GO" id="GO:0061630">
    <property type="term" value="F:ubiquitin protein ligase activity"/>
    <property type="evidence" value="ECO:0000318"/>
    <property type="project" value="GO_Central"/>
</dbReference>
<evidence type="ECO:0000313" key="1">
    <source>
        <dbReference type="EMBL" id="ONI25763.1"/>
    </source>
</evidence>
<keyword evidence="2" id="KW-1185">Reference proteome</keyword>
<dbReference type="AlphaFoldDB" id="A0A251QPU5"/>
<dbReference type="eggNOG" id="KOG0800">
    <property type="taxonomic scope" value="Eukaryota"/>
</dbReference>
<protein>
    <submittedName>
        <fullName evidence="1">Uncharacterized protein</fullName>
    </submittedName>
</protein>
<dbReference type="Proteomes" id="UP000006882">
    <property type="component" value="Chromosome G2"/>
</dbReference>
<name>A0A251QPU5_PRUPE</name>
<dbReference type="Gramene" id="ONI25763">
    <property type="protein sequence ID" value="ONI25763"/>
    <property type="gene ID" value="PRUPE_2G319200"/>
</dbReference>
<dbReference type="GO" id="GO:0016567">
    <property type="term" value="P:protein ubiquitination"/>
    <property type="evidence" value="ECO:0000318"/>
    <property type="project" value="GO_Central"/>
</dbReference>
<sequence length="158" mass="18297">MIKIHYHFSFKPDQYHKNNNHTIDDHAHQLVQNNLAAAAAPSPWLVVPLPVQCIAEFVKNRLPVVQYRDFIRIKTGQPEADEPSNNNMRIVCMNSMEGSQVCLDFWIDEGQLTCPLCRSELVPNSTPKTKDHKEMGDFEEDDPWRAESMVYLFDRPEN</sequence>
<dbReference type="EMBL" id="CM007652">
    <property type="protein sequence ID" value="ONI25763.1"/>
    <property type="molecule type" value="Genomic_DNA"/>
</dbReference>
<organism evidence="1 2">
    <name type="scientific">Prunus persica</name>
    <name type="common">Peach</name>
    <name type="synonym">Amygdalus persica</name>
    <dbReference type="NCBI Taxonomy" id="3760"/>
    <lineage>
        <taxon>Eukaryota</taxon>
        <taxon>Viridiplantae</taxon>
        <taxon>Streptophyta</taxon>
        <taxon>Embryophyta</taxon>
        <taxon>Tracheophyta</taxon>
        <taxon>Spermatophyta</taxon>
        <taxon>Magnoliopsida</taxon>
        <taxon>eudicotyledons</taxon>
        <taxon>Gunneridae</taxon>
        <taxon>Pentapetalae</taxon>
        <taxon>rosids</taxon>
        <taxon>fabids</taxon>
        <taxon>Rosales</taxon>
        <taxon>Rosaceae</taxon>
        <taxon>Amygdaloideae</taxon>
        <taxon>Amygdaleae</taxon>
        <taxon>Prunus</taxon>
    </lineage>
</organism>
<reference evidence="1 2" key="1">
    <citation type="journal article" date="2013" name="Nat. Genet.">
        <title>The high-quality draft genome of peach (Prunus persica) identifies unique patterns of genetic diversity, domestication and genome evolution.</title>
        <authorList>
            <consortium name="International Peach Genome Initiative"/>
            <person name="Verde I."/>
            <person name="Abbott A.G."/>
            <person name="Scalabrin S."/>
            <person name="Jung S."/>
            <person name="Shu S."/>
            <person name="Marroni F."/>
            <person name="Zhebentyayeva T."/>
            <person name="Dettori M.T."/>
            <person name="Grimwood J."/>
            <person name="Cattonaro F."/>
            <person name="Zuccolo A."/>
            <person name="Rossini L."/>
            <person name="Jenkins J."/>
            <person name="Vendramin E."/>
            <person name="Meisel L.A."/>
            <person name="Decroocq V."/>
            <person name="Sosinski B."/>
            <person name="Prochnik S."/>
            <person name="Mitros T."/>
            <person name="Policriti A."/>
            <person name="Cipriani G."/>
            <person name="Dondini L."/>
            <person name="Ficklin S."/>
            <person name="Goodstein D.M."/>
            <person name="Xuan P."/>
            <person name="Del Fabbro C."/>
            <person name="Aramini V."/>
            <person name="Copetti D."/>
            <person name="Gonzalez S."/>
            <person name="Horner D.S."/>
            <person name="Falchi R."/>
            <person name="Lucas S."/>
            <person name="Mica E."/>
            <person name="Maldonado J."/>
            <person name="Lazzari B."/>
            <person name="Bielenberg D."/>
            <person name="Pirona R."/>
            <person name="Miculan M."/>
            <person name="Barakat A."/>
            <person name="Testolin R."/>
            <person name="Stella A."/>
            <person name="Tartarini S."/>
            <person name="Tonutti P."/>
            <person name="Arus P."/>
            <person name="Orellana A."/>
            <person name="Wells C."/>
            <person name="Main D."/>
            <person name="Vizzotto G."/>
            <person name="Silva H."/>
            <person name="Salamini F."/>
            <person name="Schmutz J."/>
            <person name="Morgante M."/>
            <person name="Rokhsar D.S."/>
        </authorList>
    </citation>
    <scope>NUCLEOTIDE SEQUENCE [LARGE SCALE GENOMIC DNA]</scope>
    <source>
        <strain evidence="2">cv. Nemared</strain>
    </source>
</reference>
<evidence type="ECO:0000313" key="2">
    <source>
        <dbReference type="Proteomes" id="UP000006882"/>
    </source>
</evidence>